<sequence length="179" mass="18619">MTPDRPGDRPAAPRRGQVVTGRVTEIAGFGGTFVDLGGRTGMINLPELSWRPVRHPTDVVRVGQLVTVEVLDGGPAVLALSLRAPRENPWPGLVGRVGRVGRVVTGPVTKRAPIGVFVRVEDRADGLEGLLPVGELADAHPEVGDLISVRIVAVDPVRRRIALSPAPGPGPGGGGRVSG</sequence>
<dbReference type="RefSeq" id="WP_311665747.1">
    <property type="nucleotide sequence ID" value="NZ_JAVREO010000003.1"/>
</dbReference>
<feature type="domain" description="S1 motif" evidence="4">
    <location>
        <begin position="16"/>
        <end position="83"/>
    </location>
</feature>
<dbReference type="EMBL" id="JAVREO010000003">
    <property type="protein sequence ID" value="MDT0265919.1"/>
    <property type="molecule type" value="Genomic_DNA"/>
</dbReference>
<dbReference type="Gene3D" id="2.40.50.140">
    <property type="entry name" value="Nucleic acid-binding proteins"/>
    <property type="match status" value="2"/>
</dbReference>
<dbReference type="InterPro" id="IPR003029">
    <property type="entry name" value="S1_domain"/>
</dbReference>
<dbReference type="InterPro" id="IPR050437">
    <property type="entry name" value="Ribos_protein_bS1-like"/>
</dbReference>
<dbReference type="PANTHER" id="PTHR10724">
    <property type="entry name" value="30S RIBOSOMAL PROTEIN S1"/>
    <property type="match status" value="1"/>
</dbReference>
<feature type="domain" description="S1 motif" evidence="4">
    <location>
        <begin position="101"/>
        <end position="166"/>
    </location>
</feature>
<name>A0ABU2JLS9_9ACTN</name>
<dbReference type="PROSITE" id="PS50126">
    <property type="entry name" value="S1"/>
    <property type="match status" value="2"/>
</dbReference>
<keyword evidence="6" id="KW-1185">Reference proteome</keyword>
<keyword evidence="3" id="KW-0687">Ribonucleoprotein</keyword>
<evidence type="ECO:0000313" key="6">
    <source>
        <dbReference type="Proteomes" id="UP001183410"/>
    </source>
</evidence>
<dbReference type="SUPFAM" id="SSF50249">
    <property type="entry name" value="Nucleic acid-binding proteins"/>
    <property type="match status" value="2"/>
</dbReference>
<keyword evidence="2" id="KW-0689">Ribosomal protein</keyword>
<evidence type="ECO:0000313" key="5">
    <source>
        <dbReference type="EMBL" id="MDT0265919.1"/>
    </source>
</evidence>
<accession>A0ABU2JLS9</accession>
<evidence type="ECO:0000256" key="1">
    <source>
        <dbReference type="ARBA" id="ARBA00006767"/>
    </source>
</evidence>
<gene>
    <name evidence="5" type="ORF">RM844_06395</name>
</gene>
<protein>
    <submittedName>
        <fullName evidence="5">S1 RNA-binding domain-containing protein</fullName>
    </submittedName>
</protein>
<dbReference type="InterPro" id="IPR012340">
    <property type="entry name" value="NA-bd_OB-fold"/>
</dbReference>
<proteinExistence type="inferred from homology"/>
<dbReference type="SMART" id="SM00316">
    <property type="entry name" value="S1"/>
    <property type="match status" value="2"/>
</dbReference>
<comment type="similarity">
    <text evidence="1">Belongs to the bacterial ribosomal protein bS1 family.</text>
</comment>
<dbReference type="Pfam" id="PF00575">
    <property type="entry name" value="S1"/>
    <property type="match status" value="2"/>
</dbReference>
<dbReference type="PANTHER" id="PTHR10724:SF7">
    <property type="entry name" value="SMALL RIBOSOMAL SUBUNIT PROTEIN BS1C"/>
    <property type="match status" value="1"/>
</dbReference>
<dbReference type="CDD" id="cd00164">
    <property type="entry name" value="S1_like"/>
    <property type="match status" value="1"/>
</dbReference>
<reference evidence="6" key="1">
    <citation type="submission" date="2023-07" db="EMBL/GenBank/DDBJ databases">
        <title>30 novel species of actinomycetes from the DSMZ collection.</title>
        <authorList>
            <person name="Nouioui I."/>
        </authorList>
    </citation>
    <scope>NUCLEOTIDE SEQUENCE [LARGE SCALE GENOMIC DNA]</scope>
    <source>
        <strain evidence="6">DSM 44915</strain>
    </source>
</reference>
<dbReference type="Proteomes" id="UP001183410">
    <property type="component" value="Unassembled WGS sequence"/>
</dbReference>
<evidence type="ECO:0000259" key="4">
    <source>
        <dbReference type="PROSITE" id="PS50126"/>
    </source>
</evidence>
<comment type="caution">
    <text evidence="5">The sequence shown here is derived from an EMBL/GenBank/DDBJ whole genome shotgun (WGS) entry which is preliminary data.</text>
</comment>
<evidence type="ECO:0000256" key="3">
    <source>
        <dbReference type="ARBA" id="ARBA00023274"/>
    </source>
</evidence>
<evidence type="ECO:0000256" key="2">
    <source>
        <dbReference type="ARBA" id="ARBA00022980"/>
    </source>
</evidence>
<organism evidence="5 6">
    <name type="scientific">Streptomyces chisholmiae</name>
    <dbReference type="NCBI Taxonomy" id="3075540"/>
    <lineage>
        <taxon>Bacteria</taxon>
        <taxon>Bacillati</taxon>
        <taxon>Actinomycetota</taxon>
        <taxon>Actinomycetes</taxon>
        <taxon>Kitasatosporales</taxon>
        <taxon>Streptomycetaceae</taxon>
        <taxon>Streptomyces</taxon>
    </lineage>
</organism>